<dbReference type="AlphaFoldDB" id="A0A523USG4"/>
<dbReference type="Proteomes" id="UP000315525">
    <property type="component" value="Unassembled WGS sequence"/>
</dbReference>
<reference evidence="1 2" key="1">
    <citation type="submission" date="2019-03" db="EMBL/GenBank/DDBJ databases">
        <title>Metabolic potential of uncultured bacteria and archaea associated with petroleum seepage in deep-sea sediments.</title>
        <authorList>
            <person name="Dong X."/>
            <person name="Hubert C."/>
        </authorList>
    </citation>
    <scope>NUCLEOTIDE SEQUENCE [LARGE SCALE GENOMIC DNA]</scope>
    <source>
        <strain evidence="1">E44_bin18</strain>
    </source>
</reference>
<accession>A0A523USG4</accession>
<comment type="caution">
    <text evidence="1">The sequence shown here is derived from an EMBL/GenBank/DDBJ whole genome shotgun (WGS) entry which is preliminary data.</text>
</comment>
<sequence>MSLLEVYEREGLVPPRPPETSAEVADPFFRVYEEVTAELDAKCIIGTIQFINERQPALCRSIKRVEKTAEELWQSGDTDERTIQQFRDVLLEWARLHLKGIDLYSEEIRRSRCQRDS</sequence>
<protein>
    <submittedName>
        <fullName evidence="1">Uncharacterized protein</fullName>
    </submittedName>
</protein>
<evidence type="ECO:0000313" key="1">
    <source>
        <dbReference type="EMBL" id="TET45425.1"/>
    </source>
</evidence>
<name>A0A523USG4_UNCT6</name>
<organism evidence="1 2">
    <name type="scientific">candidate division TA06 bacterium</name>
    <dbReference type="NCBI Taxonomy" id="2250710"/>
    <lineage>
        <taxon>Bacteria</taxon>
        <taxon>Bacteria division TA06</taxon>
    </lineage>
</organism>
<gene>
    <name evidence="1" type="ORF">E3J62_07665</name>
</gene>
<dbReference type="EMBL" id="SOJN01000084">
    <property type="protein sequence ID" value="TET45425.1"/>
    <property type="molecule type" value="Genomic_DNA"/>
</dbReference>
<evidence type="ECO:0000313" key="2">
    <source>
        <dbReference type="Proteomes" id="UP000315525"/>
    </source>
</evidence>
<proteinExistence type="predicted"/>